<feature type="compositionally biased region" description="Low complexity" evidence="1">
    <location>
        <begin position="63"/>
        <end position="78"/>
    </location>
</feature>
<accession>S5VH39</accession>
<evidence type="ECO:0000256" key="1">
    <source>
        <dbReference type="SAM" id="MobiDB-lite"/>
    </source>
</evidence>
<reference evidence="2 3" key="2">
    <citation type="journal article" date="2013" name="J. Biotechnol.">
        <title>Complete genome sequence of the kirromycin producer Streptomyces collinus Tu 365 consisting of a linear chromosome and two linear plasmids.</title>
        <authorList>
            <person name="Ruckert C."/>
            <person name="Szczepanowski R."/>
            <person name="Albersmeier A."/>
            <person name="Goesmann A."/>
            <person name="Iftime D."/>
            <person name="Musiol E.M."/>
            <person name="Blin K."/>
            <person name="Wohlleben W."/>
            <person name="Puhler A."/>
            <person name="Kalinowski J."/>
            <person name="Weber T."/>
        </authorList>
    </citation>
    <scope>NUCLEOTIDE SEQUENCE [LARGE SCALE GENOMIC DNA]</scope>
    <source>
        <strain evidence="3">DSM 40733 / Tue 365</strain>
    </source>
</reference>
<dbReference type="Proteomes" id="UP000015423">
    <property type="component" value="Chromosome"/>
</dbReference>
<sequence length="233" mass="23820">MTIAVTLLATALVAGGATALALRLGGGAARPHILAATPSPASTLASAGEAVPSRQPATDGEDATTSQSPSGSPSPAVPATVTEADALLKENASLRGRVGAAVEAVRDCSLGPAPLREARKEFLTVADRRDDFVRRLQLLEPDANDDLNAAVEALSQAWTASASADRDYYSWASDVLAAVEEDPVTGCAGSSASDYDVAGGHNEAANKAKGRFARLWAPVAVRYGLTEVKPGDL</sequence>
<evidence type="ECO:0000313" key="3">
    <source>
        <dbReference type="Proteomes" id="UP000015423"/>
    </source>
</evidence>
<evidence type="ECO:0000313" key="2">
    <source>
        <dbReference type="EMBL" id="AGS69832.1"/>
    </source>
</evidence>
<keyword evidence="3" id="KW-1185">Reference proteome</keyword>
<dbReference type="PATRIC" id="fig|1214242.5.peg.3087"/>
<dbReference type="EMBL" id="CP006259">
    <property type="protein sequence ID" value="AGS69832.1"/>
    <property type="molecule type" value="Genomic_DNA"/>
</dbReference>
<protein>
    <submittedName>
        <fullName evidence="2">Uncharacterized protein</fullName>
    </submittedName>
</protein>
<proteinExistence type="predicted"/>
<dbReference type="AlphaFoldDB" id="S5VH39"/>
<dbReference type="KEGG" id="sci:B446_15070"/>
<reference evidence="3" key="1">
    <citation type="submission" date="2012-10" db="EMBL/GenBank/DDBJ databases">
        <title>The complete genome sequence of Streptomyces collinus Tu 365.</title>
        <authorList>
            <person name="Ruckert C."/>
            <person name="Szczepanowski R."/>
            <person name="Goesmann A."/>
            <person name="Pross E.K."/>
            <person name="Musiol E.M."/>
            <person name="Blin K."/>
            <person name="Wohlleben W."/>
            <person name="Puhler A."/>
            <person name="Weber T."/>
            <person name="Kalinowski J."/>
        </authorList>
    </citation>
    <scope>NUCLEOTIDE SEQUENCE [LARGE SCALE GENOMIC DNA]</scope>
    <source>
        <strain evidence="3">DSM 40733 / Tue 365</strain>
    </source>
</reference>
<dbReference type="HOGENOM" id="CLU_1189345_0_0_11"/>
<organism evidence="2 3">
    <name type="scientific">Streptomyces collinus (strain DSM 40733 / Tue 365)</name>
    <dbReference type="NCBI Taxonomy" id="1214242"/>
    <lineage>
        <taxon>Bacteria</taxon>
        <taxon>Bacillati</taxon>
        <taxon>Actinomycetota</taxon>
        <taxon>Actinomycetes</taxon>
        <taxon>Kitasatosporales</taxon>
        <taxon>Streptomycetaceae</taxon>
        <taxon>Streptomyces</taxon>
    </lineage>
</organism>
<gene>
    <name evidence="2" type="ORF">B446_15070</name>
</gene>
<name>S5VH39_STRC3</name>
<feature type="region of interest" description="Disordered" evidence="1">
    <location>
        <begin position="39"/>
        <end position="78"/>
    </location>
</feature>